<dbReference type="InterPro" id="IPR047057">
    <property type="entry name" value="MerR_fam"/>
</dbReference>
<dbReference type="Gene3D" id="3.20.80.10">
    <property type="entry name" value="Regulatory factor, effector binding domain"/>
    <property type="match status" value="1"/>
</dbReference>
<evidence type="ECO:0000256" key="2">
    <source>
        <dbReference type="SAM" id="Coils"/>
    </source>
</evidence>
<accession>A0A7W7CI66</accession>
<comment type="caution">
    <text evidence="4">The sequence shown here is derived from an EMBL/GenBank/DDBJ whole genome shotgun (WGS) entry which is preliminary data.</text>
</comment>
<dbReference type="SMART" id="SM00422">
    <property type="entry name" value="HTH_MERR"/>
    <property type="match status" value="1"/>
</dbReference>
<dbReference type="PROSITE" id="PS50937">
    <property type="entry name" value="HTH_MERR_2"/>
    <property type="match status" value="1"/>
</dbReference>
<dbReference type="SMART" id="SM00871">
    <property type="entry name" value="AraC_E_bind"/>
    <property type="match status" value="1"/>
</dbReference>
<dbReference type="Proteomes" id="UP000533598">
    <property type="component" value="Unassembled WGS sequence"/>
</dbReference>
<dbReference type="GO" id="GO:0003677">
    <property type="term" value="F:DNA binding"/>
    <property type="evidence" value="ECO:0007669"/>
    <property type="project" value="UniProtKB-KW"/>
</dbReference>
<dbReference type="InterPro" id="IPR029442">
    <property type="entry name" value="GyrI-like"/>
</dbReference>
<feature type="coiled-coil region" evidence="2">
    <location>
        <begin position="74"/>
        <end position="101"/>
    </location>
</feature>
<dbReference type="PANTHER" id="PTHR30204">
    <property type="entry name" value="REDOX-CYCLING DRUG-SENSING TRANSCRIPTIONAL ACTIVATOR SOXR"/>
    <property type="match status" value="1"/>
</dbReference>
<gene>
    <name evidence="4" type="ORF">HNR67_007835</name>
</gene>
<dbReference type="AlphaFoldDB" id="A0A7W7CI66"/>
<dbReference type="Pfam" id="PF06445">
    <property type="entry name" value="GyrI-like"/>
    <property type="match status" value="1"/>
</dbReference>
<dbReference type="SUPFAM" id="SSF55136">
    <property type="entry name" value="Probable bacterial effector-binding domain"/>
    <property type="match status" value="1"/>
</dbReference>
<protein>
    <submittedName>
        <fullName evidence="4">DNA-binding transcriptional MerR regulator</fullName>
    </submittedName>
</protein>
<name>A0A7W7CI66_9PSEU</name>
<sequence length="264" mass="29012">MSVRMLRHYDQLGLLTPDRVDQVTGYRYYRVDQLSRLNRVIALKDLGFTLDQVRSILDEQVDAAELRGMLRLRRTELAADIAAARQRLNQVEARLRIIESEGRMPSTDVVVKNLPAVRIAELTGTAADFAPGSISPVIGPLYDRLFAALGKAGLQPVGPTIAYYELPEGEDGPILIHAGVPVNTEAAPGQEFAIVDLPEVRQAATLVHHGSMMEIGGPFQALAKWVETNGYRPAGPSREFYLVAGPEHDQADWVTELQQPLVPA</sequence>
<keyword evidence="2" id="KW-0175">Coiled coil</keyword>
<dbReference type="CDD" id="cd01107">
    <property type="entry name" value="HTH_BmrR"/>
    <property type="match status" value="1"/>
</dbReference>
<dbReference type="GO" id="GO:0003700">
    <property type="term" value="F:DNA-binding transcription factor activity"/>
    <property type="evidence" value="ECO:0007669"/>
    <property type="project" value="InterPro"/>
</dbReference>
<organism evidence="4 5">
    <name type="scientific">Crossiella cryophila</name>
    <dbReference type="NCBI Taxonomy" id="43355"/>
    <lineage>
        <taxon>Bacteria</taxon>
        <taxon>Bacillati</taxon>
        <taxon>Actinomycetota</taxon>
        <taxon>Actinomycetes</taxon>
        <taxon>Pseudonocardiales</taxon>
        <taxon>Pseudonocardiaceae</taxon>
        <taxon>Crossiella</taxon>
    </lineage>
</organism>
<proteinExistence type="predicted"/>
<dbReference type="PANTHER" id="PTHR30204:SF97">
    <property type="entry name" value="MERR FAMILY REGULATORY PROTEIN"/>
    <property type="match status" value="1"/>
</dbReference>
<dbReference type="InterPro" id="IPR011256">
    <property type="entry name" value="Reg_factor_effector_dom_sf"/>
</dbReference>
<evidence type="ECO:0000256" key="1">
    <source>
        <dbReference type="ARBA" id="ARBA00023125"/>
    </source>
</evidence>
<dbReference type="Pfam" id="PF13411">
    <property type="entry name" value="MerR_1"/>
    <property type="match status" value="1"/>
</dbReference>
<dbReference type="SUPFAM" id="SSF46955">
    <property type="entry name" value="Putative DNA-binding domain"/>
    <property type="match status" value="1"/>
</dbReference>
<keyword evidence="5" id="KW-1185">Reference proteome</keyword>
<keyword evidence="1 4" id="KW-0238">DNA-binding</keyword>
<feature type="domain" description="HTH merR-type" evidence="3">
    <location>
        <begin position="1"/>
        <end position="59"/>
    </location>
</feature>
<evidence type="ECO:0000313" key="5">
    <source>
        <dbReference type="Proteomes" id="UP000533598"/>
    </source>
</evidence>
<dbReference type="EMBL" id="JACHMH010000001">
    <property type="protein sequence ID" value="MBB4681717.1"/>
    <property type="molecule type" value="Genomic_DNA"/>
</dbReference>
<reference evidence="4 5" key="1">
    <citation type="submission" date="2020-08" db="EMBL/GenBank/DDBJ databases">
        <title>Sequencing the genomes of 1000 actinobacteria strains.</title>
        <authorList>
            <person name="Klenk H.-P."/>
        </authorList>
    </citation>
    <scope>NUCLEOTIDE SEQUENCE [LARGE SCALE GENOMIC DNA]</scope>
    <source>
        <strain evidence="4 5">DSM 44230</strain>
    </source>
</reference>
<dbReference type="InterPro" id="IPR010499">
    <property type="entry name" value="AraC_E-bd"/>
</dbReference>
<evidence type="ECO:0000259" key="3">
    <source>
        <dbReference type="PROSITE" id="PS50937"/>
    </source>
</evidence>
<dbReference type="InterPro" id="IPR009061">
    <property type="entry name" value="DNA-bd_dom_put_sf"/>
</dbReference>
<dbReference type="Gene3D" id="1.10.1660.10">
    <property type="match status" value="1"/>
</dbReference>
<evidence type="ECO:0000313" key="4">
    <source>
        <dbReference type="EMBL" id="MBB4681717.1"/>
    </source>
</evidence>
<dbReference type="InterPro" id="IPR000551">
    <property type="entry name" value="MerR-type_HTH_dom"/>
</dbReference>